<dbReference type="PANTHER" id="PTHR43429:SF3">
    <property type="entry name" value="NITRITE REDUCTASE [NAD(P)H]"/>
    <property type="match status" value="1"/>
</dbReference>
<sequence>MSILNIIKRLFGQEKSSPAQSSTPQPIEPTQASTPVEEVKDSIQTAMNEVTDNIIEAAEPNPTPNTNHEDYSMHHVIIGSGPAGVVAAESIRKLDPKAMITLIGDEPEPPYSRMAIPYFLEENITEEGSHLRKTDNHYDNKNINVVRDRVSSINPDDKTVTLESNDSLLNWDKLLIATGSHPISPPIPGLDNPKVSNCWTLEDSRKIVEGVKPGSVVVQIGAGFIGCIILESLVKRGAALTVVEMGDRMVPRMLDQQCGTMLKTWCENKGVTVLTSSQVNSIEDKGKRLLVSVSNGEPIEADFVISATGVRSNTAFLEGSGIKVDEGILVNRHLETNVPDIFAAGDVAQGLDFSTGEYTVQAIQPTASDHGLISSKNMVNPGSAIHQGAVLMNVLATLGLISVSYGLWEGVEGGESAELVDTDNFRYIRLQFDGDKIVGANTLGITQNIGAIRGLIQSKTALGVWKERLMENPLNFMDAYVGVTGGHT</sequence>
<keyword evidence="4" id="KW-0274">FAD</keyword>
<name>A0A6S6SLD9_9GAMM</name>
<proteinExistence type="inferred from homology"/>
<organism evidence="7">
    <name type="scientific">uncultured Thiotrichaceae bacterium</name>
    <dbReference type="NCBI Taxonomy" id="298394"/>
    <lineage>
        <taxon>Bacteria</taxon>
        <taxon>Pseudomonadati</taxon>
        <taxon>Pseudomonadota</taxon>
        <taxon>Gammaproteobacteria</taxon>
        <taxon>Thiotrichales</taxon>
        <taxon>Thiotrichaceae</taxon>
        <taxon>environmental samples</taxon>
    </lineage>
</organism>
<protein>
    <submittedName>
        <fullName evidence="7">Nitrite reductase probable [NAD(P)H] subunit (EC)</fullName>
        <ecNumber evidence="7">1.7.1.4</ecNumber>
    </submittedName>
</protein>
<feature type="domain" description="FAD/NAD(P)-binding" evidence="6">
    <location>
        <begin position="74"/>
        <end position="353"/>
    </location>
</feature>
<dbReference type="EC" id="1.7.1.4" evidence="7"/>
<dbReference type="Pfam" id="PF07992">
    <property type="entry name" value="Pyr_redox_2"/>
    <property type="match status" value="1"/>
</dbReference>
<keyword evidence="7" id="KW-0560">Oxidoreductase</keyword>
<keyword evidence="3" id="KW-0285">Flavoprotein</keyword>
<dbReference type="InterPro" id="IPR036188">
    <property type="entry name" value="FAD/NAD-bd_sf"/>
</dbReference>
<evidence type="ECO:0000256" key="2">
    <source>
        <dbReference type="ARBA" id="ARBA00006442"/>
    </source>
</evidence>
<comment type="cofactor">
    <cofactor evidence="1">
        <name>FAD</name>
        <dbReference type="ChEBI" id="CHEBI:57692"/>
    </cofactor>
</comment>
<feature type="region of interest" description="Disordered" evidence="5">
    <location>
        <begin position="13"/>
        <end position="39"/>
    </location>
</feature>
<feature type="compositionally biased region" description="Polar residues" evidence="5">
    <location>
        <begin position="14"/>
        <end position="34"/>
    </location>
</feature>
<evidence type="ECO:0000313" key="7">
    <source>
        <dbReference type="EMBL" id="CAA6804142.1"/>
    </source>
</evidence>
<dbReference type="InterPro" id="IPR023753">
    <property type="entry name" value="FAD/NAD-binding_dom"/>
</dbReference>
<evidence type="ECO:0000256" key="3">
    <source>
        <dbReference type="ARBA" id="ARBA00022630"/>
    </source>
</evidence>
<dbReference type="Gene3D" id="3.50.50.60">
    <property type="entry name" value="FAD/NAD(P)-binding domain"/>
    <property type="match status" value="2"/>
</dbReference>
<dbReference type="AlphaFoldDB" id="A0A6S6SLD9"/>
<dbReference type="PANTHER" id="PTHR43429">
    <property type="entry name" value="PYRIDINE NUCLEOTIDE-DISULFIDE OXIDOREDUCTASE DOMAIN-CONTAINING"/>
    <property type="match status" value="1"/>
</dbReference>
<accession>A0A6S6SLD9</accession>
<evidence type="ECO:0000256" key="1">
    <source>
        <dbReference type="ARBA" id="ARBA00001974"/>
    </source>
</evidence>
<evidence type="ECO:0000259" key="6">
    <source>
        <dbReference type="Pfam" id="PF07992"/>
    </source>
</evidence>
<dbReference type="SUPFAM" id="SSF51905">
    <property type="entry name" value="FAD/NAD(P)-binding domain"/>
    <property type="match status" value="1"/>
</dbReference>
<reference evidence="7" key="1">
    <citation type="submission" date="2020-01" db="EMBL/GenBank/DDBJ databases">
        <authorList>
            <person name="Meier V. D."/>
            <person name="Meier V D."/>
        </authorList>
    </citation>
    <scope>NUCLEOTIDE SEQUENCE</scope>
    <source>
        <strain evidence="7">HLG_WM_MAG_07</strain>
    </source>
</reference>
<gene>
    <name evidence="7" type="ORF">HELGO_WM31229</name>
</gene>
<dbReference type="PRINTS" id="PR00411">
    <property type="entry name" value="PNDRDTASEI"/>
</dbReference>
<dbReference type="InterPro" id="IPR050260">
    <property type="entry name" value="FAD-bd_OxRdtase"/>
</dbReference>
<evidence type="ECO:0000256" key="5">
    <source>
        <dbReference type="SAM" id="MobiDB-lite"/>
    </source>
</evidence>
<evidence type="ECO:0000256" key="4">
    <source>
        <dbReference type="ARBA" id="ARBA00022827"/>
    </source>
</evidence>
<comment type="similarity">
    <text evidence="2">Belongs to the FAD-dependent oxidoreductase family.</text>
</comment>
<dbReference type="EMBL" id="CACVAY010000019">
    <property type="protein sequence ID" value="CAA6804142.1"/>
    <property type="molecule type" value="Genomic_DNA"/>
</dbReference>
<dbReference type="GO" id="GO:0008942">
    <property type="term" value="F:nitrite reductase [NAD(P)H] activity"/>
    <property type="evidence" value="ECO:0007669"/>
    <property type="project" value="UniProtKB-EC"/>
</dbReference>
<dbReference type="PRINTS" id="PR00368">
    <property type="entry name" value="FADPNR"/>
</dbReference>